<feature type="signal peptide" evidence="1">
    <location>
        <begin position="1"/>
        <end position="20"/>
    </location>
</feature>
<gene>
    <name evidence="2" type="ORF">GJ700_11680</name>
</gene>
<accession>A0A7X2IM37</accession>
<reference evidence="2 3" key="1">
    <citation type="submission" date="2019-11" db="EMBL/GenBank/DDBJ databases">
        <title>Novel species isolated from a subtropical stream in China.</title>
        <authorList>
            <person name="Lu H."/>
        </authorList>
    </citation>
    <scope>NUCLEOTIDE SEQUENCE [LARGE SCALE GENOMIC DNA]</scope>
    <source>
        <strain evidence="2 3">FT92W</strain>
    </source>
</reference>
<organism evidence="2 3">
    <name type="scientific">Pseudoduganella rivuli</name>
    <dbReference type="NCBI Taxonomy" id="2666085"/>
    <lineage>
        <taxon>Bacteria</taxon>
        <taxon>Pseudomonadati</taxon>
        <taxon>Pseudomonadota</taxon>
        <taxon>Betaproteobacteria</taxon>
        <taxon>Burkholderiales</taxon>
        <taxon>Oxalobacteraceae</taxon>
        <taxon>Telluria group</taxon>
        <taxon>Pseudoduganella</taxon>
    </lineage>
</organism>
<evidence type="ECO:0000313" key="2">
    <source>
        <dbReference type="EMBL" id="MRV72370.1"/>
    </source>
</evidence>
<dbReference type="SUPFAM" id="SSF56935">
    <property type="entry name" value="Porins"/>
    <property type="match status" value="1"/>
</dbReference>
<proteinExistence type="predicted"/>
<evidence type="ECO:0000256" key="1">
    <source>
        <dbReference type="SAM" id="SignalP"/>
    </source>
</evidence>
<dbReference type="InterPro" id="IPR023614">
    <property type="entry name" value="Porin_dom_sf"/>
</dbReference>
<keyword evidence="3" id="KW-1185">Reference proteome</keyword>
<dbReference type="Gene3D" id="2.40.160.10">
    <property type="entry name" value="Porin"/>
    <property type="match status" value="1"/>
</dbReference>
<comment type="caution">
    <text evidence="2">The sequence shown here is derived from an EMBL/GenBank/DDBJ whole genome shotgun (WGS) entry which is preliminary data.</text>
</comment>
<evidence type="ECO:0000313" key="3">
    <source>
        <dbReference type="Proteomes" id="UP000446768"/>
    </source>
</evidence>
<protein>
    <recommendedName>
        <fullName evidence="4">Porin</fullName>
    </recommendedName>
</protein>
<dbReference type="EMBL" id="WKJJ01000006">
    <property type="protein sequence ID" value="MRV72370.1"/>
    <property type="molecule type" value="Genomic_DNA"/>
</dbReference>
<dbReference type="RefSeq" id="WP_154373838.1">
    <property type="nucleotide sequence ID" value="NZ_WKJJ01000006.1"/>
</dbReference>
<sequence length="391" mass="41937">MKLHCTLPSLALLLAAPVSATDLSWSAFGTLGYARSDREFNYERFTDDSGTIKRDSLLGLQGTAEFSPRWSATVQARLAPSISDDHKWDASLPWAFLSYRPGNDLLLRAGKLRMPMYLYSENMDVGASYAMMRMPTEVYSTAPTTDYTGASFSKSWPLAWGDLSLDGYAGRSSVQPRNAGGGNVGSTGGATELHTRTGGLVLSLRNGDDTYRMGWQRALIGISAGFFGNPPAGAGDFTSAAPGTDVLAPGSVLSNGGELDTRVWLLGADVGVGNDFRFVSEYARRRVVNAITPKNTQGAYASLLYQSGPWTPYVTMGRLLTDKAARQSSSSGYFDDQSSAALGVSYALTPSSKLKAELMHVKVRSGSSFIDDAAASDKRLNVMSLSYSVSY</sequence>
<name>A0A7X2IM37_9BURK</name>
<dbReference type="Proteomes" id="UP000446768">
    <property type="component" value="Unassembled WGS sequence"/>
</dbReference>
<dbReference type="AlphaFoldDB" id="A0A7X2IM37"/>
<feature type="chain" id="PRO_5030944048" description="Porin" evidence="1">
    <location>
        <begin position="21"/>
        <end position="391"/>
    </location>
</feature>
<evidence type="ECO:0008006" key="4">
    <source>
        <dbReference type="Google" id="ProtNLM"/>
    </source>
</evidence>
<keyword evidence="1" id="KW-0732">Signal</keyword>